<gene>
    <name evidence="1" type="ORF">BU204_35255</name>
</gene>
<keyword evidence="2" id="KW-1185">Reference proteome</keyword>
<evidence type="ECO:0000313" key="1">
    <source>
        <dbReference type="EMBL" id="OLF07875.1"/>
    </source>
</evidence>
<name>A0A1Q8C0J7_9PSEU</name>
<comment type="caution">
    <text evidence="1">The sequence shown here is derived from an EMBL/GenBank/DDBJ whole genome shotgun (WGS) entry which is preliminary data.</text>
</comment>
<dbReference type="STRING" id="1912961.BU204_35255"/>
<reference evidence="1 2" key="1">
    <citation type="submission" date="2016-12" db="EMBL/GenBank/DDBJ databases">
        <title>The draft genome sequence of Actinophytocola sp. 11-183.</title>
        <authorList>
            <person name="Wang W."/>
            <person name="Yuan L."/>
        </authorList>
    </citation>
    <scope>NUCLEOTIDE SEQUENCE [LARGE SCALE GENOMIC DNA]</scope>
    <source>
        <strain evidence="1 2">11-183</strain>
    </source>
</reference>
<dbReference type="Proteomes" id="UP000185596">
    <property type="component" value="Unassembled WGS sequence"/>
</dbReference>
<dbReference type="RefSeq" id="WP_075130153.1">
    <property type="nucleotide sequence ID" value="NZ_MSIE01000102.1"/>
</dbReference>
<organism evidence="1 2">
    <name type="scientific">Actinophytocola xanthii</name>
    <dbReference type="NCBI Taxonomy" id="1912961"/>
    <lineage>
        <taxon>Bacteria</taxon>
        <taxon>Bacillati</taxon>
        <taxon>Actinomycetota</taxon>
        <taxon>Actinomycetes</taxon>
        <taxon>Pseudonocardiales</taxon>
        <taxon>Pseudonocardiaceae</taxon>
    </lineage>
</organism>
<dbReference type="EMBL" id="MSIE01000102">
    <property type="protein sequence ID" value="OLF07875.1"/>
    <property type="molecule type" value="Genomic_DNA"/>
</dbReference>
<dbReference type="OrthoDB" id="9794954at2"/>
<proteinExistence type="predicted"/>
<dbReference type="AlphaFoldDB" id="A0A1Q8C0J7"/>
<protein>
    <submittedName>
        <fullName evidence="1">Uncharacterized protein</fullName>
    </submittedName>
</protein>
<accession>A0A1Q8C0J7</accession>
<sequence length="82" mass="9033">MPRPAENSPLCGSMVTFLLRDRDGERFRVGEVIGPVELDPQTGETWVGVRVWHAPPDRMLSLIPLTAVLNVSPPAEQNRDAA</sequence>
<evidence type="ECO:0000313" key="2">
    <source>
        <dbReference type="Proteomes" id="UP000185596"/>
    </source>
</evidence>